<sequence>MDIESVFNFCQINLRARQMVCAVRGYQTTINHALAAICATLRTKIAKWFTLHELFDVLCTRDCHLCGGFGGFIFLPLFMRCCLPCVQTAPQLVQVRHDFPTQFASRFKFRVRGGYRS</sequence>
<dbReference type="EMBL" id="MU971345">
    <property type="protein sequence ID" value="KAK9239575.1"/>
    <property type="molecule type" value="Genomic_DNA"/>
</dbReference>
<gene>
    <name evidence="1" type="ORF">V1525DRAFT_28207</name>
</gene>
<comment type="caution">
    <text evidence="1">The sequence shown here is derived from an EMBL/GenBank/DDBJ whole genome shotgun (WGS) entry which is preliminary data.</text>
</comment>
<keyword evidence="2" id="KW-1185">Reference proteome</keyword>
<accession>A0ACC3T7G1</accession>
<name>A0ACC3T7G1_LIPKO</name>
<evidence type="ECO:0000313" key="2">
    <source>
        <dbReference type="Proteomes" id="UP001433508"/>
    </source>
</evidence>
<dbReference type="Proteomes" id="UP001433508">
    <property type="component" value="Unassembled WGS sequence"/>
</dbReference>
<organism evidence="1 2">
    <name type="scientific">Lipomyces kononenkoae</name>
    <name type="common">Yeast</name>
    <dbReference type="NCBI Taxonomy" id="34357"/>
    <lineage>
        <taxon>Eukaryota</taxon>
        <taxon>Fungi</taxon>
        <taxon>Dikarya</taxon>
        <taxon>Ascomycota</taxon>
        <taxon>Saccharomycotina</taxon>
        <taxon>Lipomycetes</taxon>
        <taxon>Lipomycetales</taxon>
        <taxon>Lipomycetaceae</taxon>
        <taxon>Lipomyces</taxon>
    </lineage>
</organism>
<evidence type="ECO:0000313" key="1">
    <source>
        <dbReference type="EMBL" id="KAK9239575.1"/>
    </source>
</evidence>
<protein>
    <submittedName>
        <fullName evidence="1">Uncharacterized protein</fullName>
    </submittedName>
</protein>
<proteinExistence type="predicted"/>
<reference evidence="2" key="1">
    <citation type="journal article" date="2024" name="Front. Bioeng. Biotechnol.">
        <title>Genome-scale model development and genomic sequencing of the oleaginous clade Lipomyces.</title>
        <authorList>
            <person name="Czajka J.J."/>
            <person name="Han Y."/>
            <person name="Kim J."/>
            <person name="Mondo S.J."/>
            <person name="Hofstad B.A."/>
            <person name="Robles A."/>
            <person name="Haridas S."/>
            <person name="Riley R."/>
            <person name="LaButti K."/>
            <person name="Pangilinan J."/>
            <person name="Andreopoulos W."/>
            <person name="Lipzen A."/>
            <person name="Yan J."/>
            <person name="Wang M."/>
            <person name="Ng V."/>
            <person name="Grigoriev I.V."/>
            <person name="Spatafora J.W."/>
            <person name="Magnuson J.K."/>
            <person name="Baker S.E."/>
            <person name="Pomraning K.R."/>
        </authorList>
    </citation>
    <scope>NUCLEOTIDE SEQUENCE [LARGE SCALE GENOMIC DNA]</scope>
    <source>
        <strain evidence="2">CBS 7786</strain>
    </source>
</reference>